<organism evidence="6 7">
    <name type="scientific">Letharia lupina</name>
    <dbReference type="NCBI Taxonomy" id="560253"/>
    <lineage>
        <taxon>Eukaryota</taxon>
        <taxon>Fungi</taxon>
        <taxon>Dikarya</taxon>
        <taxon>Ascomycota</taxon>
        <taxon>Pezizomycotina</taxon>
        <taxon>Lecanoromycetes</taxon>
        <taxon>OSLEUM clade</taxon>
        <taxon>Lecanoromycetidae</taxon>
        <taxon>Lecanorales</taxon>
        <taxon>Lecanorineae</taxon>
        <taxon>Parmeliaceae</taxon>
        <taxon>Letharia</taxon>
    </lineage>
</organism>
<evidence type="ECO:0000256" key="4">
    <source>
        <dbReference type="ARBA" id="ARBA00034706"/>
    </source>
</evidence>
<evidence type="ECO:0000256" key="2">
    <source>
        <dbReference type="ARBA" id="ARBA00022490"/>
    </source>
</evidence>
<keyword evidence="7" id="KW-1185">Reference proteome</keyword>
<name>A0A8H6FAP8_9LECA</name>
<keyword evidence="2" id="KW-0963">Cytoplasm</keyword>
<keyword evidence="3" id="KW-0206">Cytoskeleton</keyword>
<dbReference type="EMBL" id="JACCJB010000014">
    <property type="protein sequence ID" value="KAF6221166.1"/>
    <property type="molecule type" value="Genomic_DNA"/>
</dbReference>
<dbReference type="Proteomes" id="UP000593566">
    <property type="component" value="Unassembled WGS sequence"/>
</dbReference>
<evidence type="ECO:0000256" key="3">
    <source>
        <dbReference type="ARBA" id="ARBA00023212"/>
    </source>
</evidence>
<evidence type="ECO:0000313" key="7">
    <source>
        <dbReference type="Proteomes" id="UP000593566"/>
    </source>
</evidence>
<dbReference type="InterPro" id="IPR047125">
    <property type="entry name" value="DCTN5"/>
</dbReference>
<dbReference type="PANTHER" id="PTHR46126">
    <property type="entry name" value="DYNACTIN SUBUNIT 5"/>
    <property type="match status" value="1"/>
</dbReference>
<comment type="subcellular location">
    <subcellularLocation>
        <location evidence="1">Cytoplasm</location>
        <location evidence="1">Cytoskeleton</location>
    </subcellularLocation>
</comment>
<dbReference type="RefSeq" id="XP_037150601.1">
    <property type="nucleotide sequence ID" value="XM_037292948.1"/>
</dbReference>
<dbReference type="Pfam" id="PF21711">
    <property type="entry name" value="DCTN5"/>
    <property type="match status" value="1"/>
</dbReference>
<evidence type="ECO:0000256" key="5">
    <source>
        <dbReference type="ARBA" id="ARBA00034865"/>
    </source>
</evidence>
<protein>
    <recommendedName>
        <fullName evidence="5">Dynactin subunit 5</fullName>
    </recommendedName>
</protein>
<comment type="similarity">
    <text evidence="4">Belongs to the dynactin subunits 5/6 family. Dynactin subunit 5 subfamily.</text>
</comment>
<comment type="caution">
    <text evidence="6">The sequence shown here is derived from an EMBL/GenBank/DDBJ whole genome shotgun (WGS) entry which is preliminary data.</text>
</comment>
<dbReference type="GO" id="GO:0005869">
    <property type="term" value="C:dynactin complex"/>
    <property type="evidence" value="ECO:0007669"/>
    <property type="project" value="TreeGrafter"/>
</dbReference>
<sequence>MPPKPRPTARGDYLETETGNKVSRKAQLYGTQHVFLTGRAVIQPLVCIRGDLRPTAPSSSTDPSSKPTAPTYATSITIGRYTFLSTGCVLRPPYRLQQGAMVYSPLKIGDHVFVGEGCVIEAASIGDHVYIGKGAIVGKMAIIKDGVKVLEGAVVPTGMVVASGSVVGGQPGRVLGDVGDGWGAHEGMEGGGYEGIVEECGIVRGEGRFGESVDCCAAR</sequence>
<evidence type="ECO:0000313" key="6">
    <source>
        <dbReference type="EMBL" id="KAF6221166.1"/>
    </source>
</evidence>
<dbReference type="GeneID" id="59330434"/>
<proteinExistence type="inferred from homology"/>
<dbReference type="AlphaFoldDB" id="A0A8H6FAP8"/>
<accession>A0A8H6FAP8</accession>
<dbReference type="SUPFAM" id="SSF51161">
    <property type="entry name" value="Trimeric LpxA-like enzymes"/>
    <property type="match status" value="1"/>
</dbReference>
<dbReference type="PANTHER" id="PTHR46126:SF1">
    <property type="entry name" value="DYNACTIN SUBUNIT 5"/>
    <property type="match status" value="1"/>
</dbReference>
<reference evidence="6 7" key="1">
    <citation type="journal article" date="2020" name="Genomics">
        <title>Complete, high-quality genomes from long-read metagenomic sequencing of two wolf lichen thalli reveals enigmatic genome architecture.</title>
        <authorList>
            <person name="McKenzie S.K."/>
            <person name="Walston R.F."/>
            <person name="Allen J.L."/>
        </authorList>
    </citation>
    <scope>NUCLEOTIDE SEQUENCE [LARGE SCALE GENOMIC DNA]</scope>
    <source>
        <strain evidence="6">WasteWater1</strain>
    </source>
</reference>
<dbReference type="Gene3D" id="2.160.10.10">
    <property type="entry name" value="Hexapeptide repeat proteins"/>
    <property type="match status" value="1"/>
</dbReference>
<dbReference type="CDD" id="cd03359">
    <property type="entry name" value="LbH_Dynactin_5"/>
    <property type="match status" value="1"/>
</dbReference>
<evidence type="ECO:0000256" key="1">
    <source>
        <dbReference type="ARBA" id="ARBA00004245"/>
    </source>
</evidence>
<dbReference type="InterPro" id="IPR011004">
    <property type="entry name" value="Trimer_LpxA-like_sf"/>
</dbReference>
<gene>
    <name evidence="6" type="ORF">HO133_002020</name>
</gene>